<evidence type="ECO:0000313" key="2">
    <source>
        <dbReference type="EMBL" id="CAG8536200.1"/>
    </source>
</evidence>
<reference evidence="2" key="1">
    <citation type="submission" date="2021-06" db="EMBL/GenBank/DDBJ databases">
        <authorList>
            <person name="Kallberg Y."/>
            <person name="Tangrot J."/>
            <person name="Rosling A."/>
        </authorList>
    </citation>
    <scope>NUCLEOTIDE SEQUENCE</scope>
    <source>
        <strain evidence="2">FL130A</strain>
    </source>
</reference>
<dbReference type="Pfam" id="PF01814">
    <property type="entry name" value="Hemerythrin"/>
    <property type="match status" value="1"/>
</dbReference>
<name>A0A9N9AN27_9GLOM</name>
<dbReference type="OrthoDB" id="9983919at2759"/>
<protein>
    <submittedName>
        <fullName evidence="2">945_t:CDS:1</fullName>
    </submittedName>
</protein>
<accession>A0A9N9AN27</accession>
<dbReference type="AlphaFoldDB" id="A0A9N9AN27"/>
<dbReference type="PANTHER" id="PTHR35585">
    <property type="entry name" value="HHE DOMAIN PROTEIN (AFU_ORTHOLOGUE AFUA_4G00730)"/>
    <property type="match status" value="1"/>
</dbReference>
<dbReference type="PANTHER" id="PTHR35585:SF1">
    <property type="entry name" value="HHE DOMAIN PROTEIN (AFU_ORTHOLOGUE AFUA_4G00730)"/>
    <property type="match status" value="1"/>
</dbReference>
<organism evidence="2 3">
    <name type="scientific">Ambispora leptoticha</name>
    <dbReference type="NCBI Taxonomy" id="144679"/>
    <lineage>
        <taxon>Eukaryota</taxon>
        <taxon>Fungi</taxon>
        <taxon>Fungi incertae sedis</taxon>
        <taxon>Mucoromycota</taxon>
        <taxon>Glomeromycotina</taxon>
        <taxon>Glomeromycetes</taxon>
        <taxon>Archaeosporales</taxon>
        <taxon>Ambisporaceae</taxon>
        <taxon>Ambispora</taxon>
    </lineage>
</organism>
<evidence type="ECO:0000259" key="1">
    <source>
        <dbReference type="Pfam" id="PF01814"/>
    </source>
</evidence>
<dbReference type="Gene3D" id="1.20.120.520">
    <property type="entry name" value="nmb1532 protein domain like"/>
    <property type="match status" value="1"/>
</dbReference>
<evidence type="ECO:0000313" key="3">
    <source>
        <dbReference type="Proteomes" id="UP000789508"/>
    </source>
</evidence>
<keyword evidence="3" id="KW-1185">Reference proteome</keyword>
<dbReference type="Proteomes" id="UP000789508">
    <property type="component" value="Unassembled WGS sequence"/>
</dbReference>
<comment type="caution">
    <text evidence="2">The sequence shown here is derived from an EMBL/GenBank/DDBJ whole genome shotgun (WGS) entry which is preliminary data.</text>
</comment>
<gene>
    <name evidence="2" type="ORF">ALEPTO_LOCUS5182</name>
</gene>
<sequence>MATDVFTQILKDHNCIKGLYRLFQGETDPKNREKFADGIIREATIHTYTEEIVVYRAYEKYMPDGKKYAQDSLKDHEFIRKMLVKLDASRVTDPEYAEMMDLTMKEFEKHVKEEEEEILPRLKRYLNDQLVDELGKEYARIKPTVPQKPKMHD</sequence>
<dbReference type="EMBL" id="CAJVPS010001389">
    <property type="protein sequence ID" value="CAG8536200.1"/>
    <property type="molecule type" value="Genomic_DNA"/>
</dbReference>
<dbReference type="InterPro" id="IPR012312">
    <property type="entry name" value="Hemerythrin-like"/>
</dbReference>
<feature type="domain" description="Hemerythrin-like" evidence="1">
    <location>
        <begin position="8"/>
        <end position="122"/>
    </location>
</feature>
<proteinExistence type="predicted"/>